<protein>
    <submittedName>
        <fullName evidence="2">Nucleotidyltransferase family protein</fullName>
    </submittedName>
</protein>
<reference evidence="3" key="1">
    <citation type="journal article" date="2019" name="Int. J. Syst. Evol. Microbiol.">
        <title>The Global Catalogue of Microorganisms (GCM) 10K type strain sequencing project: providing services to taxonomists for standard genome sequencing and annotation.</title>
        <authorList>
            <consortium name="The Broad Institute Genomics Platform"/>
            <consortium name="The Broad Institute Genome Sequencing Center for Infectious Disease"/>
            <person name="Wu L."/>
            <person name="Ma J."/>
        </authorList>
    </citation>
    <scope>NUCLEOTIDE SEQUENCE [LARGE SCALE GENOMIC DNA]</scope>
    <source>
        <strain evidence="3">CECT 7649</strain>
    </source>
</reference>
<dbReference type="InterPro" id="IPR043519">
    <property type="entry name" value="NT_sf"/>
</dbReference>
<dbReference type="SUPFAM" id="SSF81301">
    <property type="entry name" value="Nucleotidyltransferase"/>
    <property type="match status" value="1"/>
</dbReference>
<comment type="caution">
    <text evidence="2">The sequence shown here is derived from an EMBL/GenBank/DDBJ whole genome shotgun (WGS) entry which is preliminary data.</text>
</comment>
<dbReference type="InterPro" id="IPR041633">
    <property type="entry name" value="Polbeta"/>
</dbReference>
<name>A0ABW3J389_9FLAO</name>
<gene>
    <name evidence="2" type="ORF">ACFQ0S_08855</name>
</gene>
<dbReference type="Gene3D" id="3.30.460.10">
    <property type="entry name" value="Beta Polymerase, domain 2"/>
    <property type="match status" value="1"/>
</dbReference>
<proteinExistence type="predicted"/>
<dbReference type="CDD" id="cd05403">
    <property type="entry name" value="NT_KNTase_like"/>
    <property type="match status" value="1"/>
</dbReference>
<keyword evidence="3" id="KW-1185">Reference proteome</keyword>
<dbReference type="Proteomes" id="UP001597051">
    <property type="component" value="Unassembled WGS sequence"/>
</dbReference>
<sequence>MFGIYPKSYREILKIIDSCISIDEVIIYGSRAKGNFKEGSDIDITLKGEVTNDDLSKLWHKLDDSYIPYKFDISIYKDLKSQSLIEHINRVGKKLYKRNTETIQHK</sequence>
<dbReference type="EMBL" id="JBHTIZ010000023">
    <property type="protein sequence ID" value="MFD0984580.1"/>
    <property type="molecule type" value="Genomic_DNA"/>
</dbReference>
<evidence type="ECO:0000313" key="2">
    <source>
        <dbReference type="EMBL" id="MFD0984580.1"/>
    </source>
</evidence>
<dbReference type="Pfam" id="PF18765">
    <property type="entry name" value="Polbeta"/>
    <property type="match status" value="1"/>
</dbReference>
<evidence type="ECO:0000259" key="1">
    <source>
        <dbReference type="Pfam" id="PF18765"/>
    </source>
</evidence>
<organism evidence="2 3">
    <name type="scientific">Flavobacterium myungsuense</name>
    <dbReference type="NCBI Taxonomy" id="651823"/>
    <lineage>
        <taxon>Bacteria</taxon>
        <taxon>Pseudomonadati</taxon>
        <taxon>Bacteroidota</taxon>
        <taxon>Flavobacteriia</taxon>
        <taxon>Flavobacteriales</taxon>
        <taxon>Flavobacteriaceae</taxon>
        <taxon>Flavobacterium</taxon>
    </lineage>
</organism>
<accession>A0ABW3J389</accession>
<evidence type="ECO:0000313" key="3">
    <source>
        <dbReference type="Proteomes" id="UP001597051"/>
    </source>
</evidence>
<dbReference type="RefSeq" id="WP_379756012.1">
    <property type="nucleotide sequence ID" value="NZ_JBHSYB010000024.1"/>
</dbReference>
<feature type="domain" description="Polymerase beta nucleotidyltransferase" evidence="1">
    <location>
        <begin position="11"/>
        <end position="100"/>
    </location>
</feature>